<gene>
    <name evidence="1" type="ORF">OTI717_LOCUS43805</name>
</gene>
<comment type="caution">
    <text evidence="1">The sequence shown here is derived from an EMBL/GenBank/DDBJ whole genome shotgun (WGS) entry which is preliminary data.</text>
</comment>
<protein>
    <submittedName>
        <fullName evidence="1">Uncharacterized protein</fullName>
    </submittedName>
</protein>
<dbReference type="AlphaFoldDB" id="A0A820LLU1"/>
<dbReference type="EMBL" id="CAJOAX010066580">
    <property type="protein sequence ID" value="CAF4359604.1"/>
    <property type="molecule type" value="Genomic_DNA"/>
</dbReference>
<organism evidence="1 2">
    <name type="scientific">Rotaria sordida</name>
    <dbReference type="NCBI Taxonomy" id="392033"/>
    <lineage>
        <taxon>Eukaryota</taxon>
        <taxon>Metazoa</taxon>
        <taxon>Spiralia</taxon>
        <taxon>Gnathifera</taxon>
        <taxon>Rotifera</taxon>
        <taxon>Eurotatoria</taxon>
        <taxon>Bdelloidea</taxon>
        <taxon>Philodinida</taxon>
        <taxon>Philodinidae</taxon>
        <taxon>Rotaria</taxon>
    </lineage>
</organism>
<feature type="non-terminal residue" evidence="1">
    <location>
        <position position="1"/>
    </location>
</feature>
<reference evidence="1" key="1">
    <citation type="submission" date="2021-02" db="EMBL/GenBank/DDBJ databases">
        <authorList>
            <person name="Nowell W R."/>
        </authorList>
    </citation>
    <scope>NUCLEOTIDE SEQUENCE</scope>
</reference>
<proteinExistence type="predicted"/>
<dbReference type="Proteomes" id="UP000663823">
    <property type="component" value="Unassembled WGS sequence"/>
</dbReference>
<accession>A0A820LLU1</accession>
<evidence type="ECO:0000313" key="2">
    <source>
        <dbReference type="Proteomes" id="UP000663823"/>
    </source>
</evidence>
<name>A0A820LLU1_9BILA</name>
<evidence type="ECO:0000313" key="1">
    <source>
        <dbReference type="EMBL" id="CAF4359604.1"/>
    </source>
</evidence>
<sequence length="27" mass="3018">PLGGDAEKRYGPSYNLHWCANLNHSSM</sequence>